<feature type="compositionally biased region" description="Polar residues" evidence="1">
    <location>
        <begin position="53"/>
        <end position="63"/>
    </location>
</feature>
<gene>
    <name evidence="2" type="ORF">K466DRAFT_326601</name>
</gene>
<dbReference type="AlphaFoldDB" id="A0A5C3PXU7"/>
<accession>A0A5C3PXU7</accession>
<protein>
    <submittedName>
        <fullName evidence="2">Uncharacterized protein</fullName>
    </submittedName>
</protein>
<feature type="compositionally biased region" description="Basic and acidic residues" evidence="1">
    <location>
        <begin position="40"/>
        <end position="52"/>
    </location>
</feature>
<dbReference type="EMBL" id="ML210968">
    <property type="protein sequence ID" value="TFK94536.1"/>
    <property type="molecule type" value="Genomic_DNA"/>
</dbReference>
<feature type="region of interest" description="Disordered" evidence="1">
    <location>
        <begin position="34"/>
        <end position="72"/>
    </location>
</feature>
<keyword evidence="3" id="KW-1185">Reference proteome</keyword>
<evidence type="ECO:0000313" key="3">
    <source>
        <dbReference type="Proteomes" id="UP000308197"/>
    </source>
</evidence>
<dbReference type="Proteomes" id="UP000308197">
    <property type="component" value="Unassembled WGS sequence"/>
</dbReference>
<organism evidence="2 3">
    <name type="scientific">Polyporus arcularius HHB13444</name>
    <dbReference type="NCBI Taxonomy" id="1314778"/>
    <lineage>
        <taxon>Eukaryota</taxon>
        <taxon>Fungi</taxon>
        <taxon>Dikarya</taxon>
        <taxon>Basidiomycota</taxon>
        <taxon>Agaricomycotina</taxon>
        <taxon>Agaricomycetes</taxon>
        <taxon>Polyporales</taxon>
        <taxon>Polyporaceae</taxon>
        <taxon>Polyporus</taxon>
    </lineage>
</organism>
<dbReference type="InParanoid" id="A0A5C3PXU7"/>
<evidence type="ECO:0000313" key="2">
    <source>
        <dbReference type="EMBL" id="TFK94536.1"/>
    </source>
</evidence>
<evidence type="ECO:0000256" key="1">
    <source>
        <dbReference type="SAM" id="MobiDB-lite"/>
    </source>
</evidence>
<reference evidence="2 3" key="1">
    <citation type="journal article" date="2019" name="Nat. Ecol. Evol.">
        <title>Megaphylogeny resolves global patterns of mushroom evolution.</title>
        <authorList>
            <person name="Varga T."/>
            <person name="Krizsan K."/>
            <person name="Foldi C."/>
            <person name="Dima B."/>
            <person name="Sanchez-Garcia M."/>
            <person name="Sanchez-Ramirez S."/>
            <person name="Szollosi G.J."/>
            <person name="Szarkandi J.G."/>
            <person name="Papp V."/>
            <person name="Albert L."/>
            <person name="Andreopoulos W."/>
            <person name="Angelini C."/>
            <person name="Antonin V."/>
            <person name="Barry K.W."/>
            <person name="Bougher N.L."/>
            <person name="Buchanan P."/>
            <person name="Buyck B."/>
            <person name="Bense V."/>
            <person name="Catcheside P."/>
            <person name="Chovatia M."/>
            <person name="Cooper J."/>
            <person name="Damon W."/>
            <person name="Desjardin D."/>
            <person name="Finy P."/>
            <person name="Geml J."/>
            <person name="Haridas S."/>
            <person name="Hughes K."/>
            <person name="Justo A."/>
            <person name="Karasinski D."/>
            <person name="Kautmanova I."/>
            <person name="Kiss B."/>
            <person name="Kocsube S."/>
            <person name="Kotiranta H."/>
            <person name="LaButti K.M."/>
            <person name="Lechner B.E."/>
            <person name="Liimatainen K."/>
            <person name="Lipzen A."/>
            <person name="Lukacs Z."/>
            <person name="Mihaltcheva S."/>
            <person name="Morgado L.N."/>
            <person name="Niskanen T."/>
            <person name="Noordeloos M.E."/>
            <person name="Ohm R.A."/>
            <person name="Ortiz-Santana B."/>
            <person name="Ovrebo C."/>
            <person name="Racz N."/>
            <person name="Riley R."/>
            <person name="Savchenko A."/>
            <person name="Shiryaev A."/>
            <person name="Soop K."/>
            <person name="Spirin V."/>
            <person name="Szebenyi C."/>
            <person name="Tomsovsky M."/>
            <person name="Tulloss R.E."/>
            <person name="Uehling J."/>
            <person name="Grigoriev I.V."/>
            <person name="Vagvolgyi C."/>
            <person name="Papp T."/>
            <person name="Martin F.M."/>
            <person name="Miettinen O."/>
            <person name="Hibbett D.S."/>
            <person name="Nagy L.G."/>
        </authorList>
    </citation>
    <scope>NUCLEOTIDE SEQUENCE [LARGE SCALE GENOMIC DNA]</scope>
    <source>
        <strain evidence="2 3">HHB13444</strain>
    </source>
</reference>
<sequence length="72" mass="8286">MGRRRVSVYVTNVSKEGMDDTRTQPYCSLPVRISRAPSQHGERERKMRREEYSTVTTVATTNHGRAEGWGCR</sequence>
<proteinExistence type="predicted"/>
<name>A0A5C3PXU7_9APHY</name>